<dbReference type="GO" id="GO:0051287">
    <property type="term" value="F:NAD binding"/>
    <property type="evidence" value="ECO:0007669"/>
    <property type="project" value="InterPro"/>
</dbReference>
<dbReference type="InterPro" id="IPR050857">
    <property type="entry name" value="D-2-hydroxyacid_DH"/>
</dbReference>
<evidence type="ECO:0000313" key="6">
    <source>
        <dbReference type="Proteomes" id="UP000617628"/>
    </source>
</evidence>
<dbReference type="AlphaFoldDB" id="A0A934RWQ2"/>
<dbReference type="SUPFAM" id="SSF51735">
    <property type="entry name" value="NAD(P)-binding Rossmann-fold domains"/>
    <property type="match status" value="1"/>
</dbReference>
<dbReference type="PANTHER" id="PTHR42789">
    <property type="entry name" value="D-ISOMER SPECIFIC 2-HYDROXYACID DEHYDROGENASE FAMILY PROTEIN (AFU_ORTHOLOGUE AFUA_6G10090)"/>
    <property type="match status" value="1"/>
</dbReference>
<accession>A0A934RWQ2</accession>
<organism evidence="5 6">
    <name type="scientific">Pelagicoccus mobilis</name>
    <dbReference type="NCBI Taxonomy" id="415221"/>
    <lineage>
        <taxon>Bacteria</taxon>
        <taxon>Pseudomonadati</taxon>
        <taxon>Verrucomicrobiota</taxon>
        <taxon>Opitutia</taxon>
        <taxon>Puniceicoccales</taxon>
        <taxon>Pelagicoccaceae</taxon>
        <taxon>Pelagicoccus</taxon>
    </lineage>
</organism>
<comment type="similarity">
    <text evidence="1">Belongs to the D-isomer specific 2-hydroxyacid dehydrogenase family.</text>
</comment>
<keyword evidence="2" id="KW-0560">Oxidoreductase</keyword>
<keyword evidence="6" id="KW-1185">Reference proteome</keyword>
<reference evidence="5" key="1">
    <citation type="submission" date="2021-01" db="EMBL/GenBank/DDBJ databases">
        <title>Modified the classification status of verrucomicrobia.</title>
        <authorList>
            <person name="Feng X."/>
        </authorList>
    </citation>
    <scope>NUCLEOTIDE SEQUENCE</scope>
    <source>
        <strain evidence="5">KCTC 13126</strain>
    </source>
</reference>
<dbReference type="Proteomes" id="UP000617628">
    <property type="component" value="Unassembled WGS sequence"/>
</dbReference>
<dbReference type="Pfam" id="PF02826">
    <property type="entry name" value="2-Hacid_dh_C"/>
    <property type="match status" value="1"/>
</dbReference>
<protein>
    <recommendedName>
        <fullName evidence="4">D-isomer specific 2-hydroxyacid dehydrogenase NAD-binding domain-containing protein</fullName>
    </recommendedName>
</protein>
<keyword evidence="3" id="KW-0520">NAD</keyword>
<dbReference type="Gene3D" id="3.40.50.720">
    <property type="entry name" value="NAD(P)-binding Rossmann-like Domain"/>
    <property type="match status" value="2"/>
</dbReference>
<evidence type="ECO:0000313" key="5">
    <source>
        <dbReference type="EMBL" id="MBK1875259.1"/>
    </source>
</evidence>
<sequence length="351" mass="38993">MVKDGLNQGFDANGSRKPRAAILGTRGNKFVRAMYSEAARRRISELFDLYPKCITEEDVVSDLIDVGEFEVLFATWGVPVLDSRQVAKFTRLKHIFFGAGSIKHFGLPFLEAGVTISSSKATNARIVADFCLGQILLATKRYFQNVAGYNSYQAGVELKEKLHDFPGHCGSRIGLIGCGKISRFLIGHLGERDFEISVMDPFLSDEESEKLGVRKVNLETLFEECDVVSNHLPNLPHLKGVLNGQLFSRMKQGATFMNTGRGAQIQESELLEVMQRRADLVALLDVTDPEPPEVDSKLYSQSNILLSSHIAGCVGREVHMLIDEAIESSRKWLKGDPLDNLESLEQFDLIA</sequence>
<proteinExistence type="inferred from homology"/>
<dbReference type="InterPro" id="IPR036291">
    <property type="entry name" value="NAD(P)-bd_dom_sf"/>
</dbReference>
<name>A0A934RWQ2_9BACT</name>
<dbReference type="PANTHER" id="PTHR42789:SF1">
    <property type="entry name" value="D-ISOMER SPECIFIC 2-HYDROXYACID DEHYDROGENASE FAMILY PROTEIN (AFU_ORTHOLOGUE AFUA_6G10090)"/>
    <property type="match status" value="1"/>
</dbReference>
<evidence type="ECO:0000256" key="2">
    <source>
        <dbReference type="ARBA" id="ARBA00023002"/>
    </source>
</evidence>
<comment type="caution">
    <text evidence="5">The sequence shown here is derived from an EMBL/GenBank/DDBJ whole genome shotgun (WGS) entry which is preliminary data.</text>
</comment>
<dbReference type="GO" id="GO:0016491">
    <property type="term" value="F:oxidoreductase activity"/>
    <property type="evidence" value="ECO:0007669"/>
    <property type="project" value="UniProtKB-KW"/>
</dbReference>
<gene>
    <name evidence="5" type="ORF">JIN87_00195</name>
</gene>
<evidence type="ECO:0000259" key="4">
    <source>
        <dbReference type="Pfam" id="PF02826"/>
    </source>
</evidence>
<feature type="domain" description="D-isomer specific 2-hydroxyacid dehydrogenase NAD-binding" evidence="4">
    <location>
        <begin position="167"/>
        <end position="311"/>
    </location>
</feature>
<dbReference type="RefSeq" id="WP_200353476.1">
    <property type="nucleotide sequence ID" value="NZ_JAENIL010000001.1"/>
</dbReference>
<evidence type="ECO:0000256" key="1">
    <source>
        <dbReference type="ARBA" id="ARBA00005854"/>
    </source>
</evidence>
<dbReference type="InterPro" id="IPR006140">
    <property type="entry name" value="D-isomer_DH_NAD-bd"/>
</dbReference>
<evidence type="ECO:0000256" key="3">
    <source>
        <dbReference type="ARBA" id="ARBA00023027"/>
    </source>
</evidence>
<dbReference type="EMBL" id="JAENIL010000001">
    <property type="protein sequence ID" value="MBK1875259.1"/>
    <property type="molecule type" value="Genomic_DNA"/>
</dbReference>